<dbReference type="AlphaFoldDB" id="A0A2Z4Y959"/>
<dbReference type="InterPro" id="IPR036388">
    <property type="entry name" value="WH-like_DNA-bd_sf"/>
</dbReference>
<dbReference type="SMART" id="SM00382">
    <property type="entry name" value="AAA"/>
    <property type="match status" value="1"/>
</dbReference>
<dbReference type="SUPFAM" id="SSF52540">
    <property type="entry name" value="P-loop containing nucleoside triphosphate hydrolases"/>
    <property type="match status" value="1"/>
</dbReference>
<name>A0A2Z4Y959_RHILE</name>
<sequence>MGQIELGLFEFCGWELDLAKRELRALGAPVPIGSRAFEILETLVVSAGEIVSKDELMKRVWPGLVVEDNTIQVHISAIRKTLGKDRNLLKTISGRGYRILGDWTCHGEPANTRAPTPPMRLRAAESSFSTNIPASMSDLVGRQTTITQVLNLVSAYRVVTLTGPGGIGKTVLASEIARHLLPSLNGDAFFVELVSLSDPDLVPTTLAQTLDLHLQGDEISADLVARAIGARKMLLVIDNCEHVIDAAAAMVEAIVRACQNVSVLATSRELLRIEGEFAYRVPPLEVPVSEDVGNALEHSAVQLFIARTRALLWDFAPSQEKLSAIAAICRHLDGIPLAIEFAAARAATLGIQQIAGRLDDRFVLLTGGRRTALPRHQTLRAALDWSYELLPEAERQLLRNLAIFPAGFTLDAAVAVSGEAEAETALGISNLVSKSLVTFEGAETGPRWRLLETVRAYALEKLGARDHYQRTMRRLTKYFLSFFRPFSEERHLQAAIEEIGRYRREIDNVRAALKWALSPDGDGVLGARLAATTSDFWTAMSLVSEAGDWAEKALEQIGEESGSRTEMVLRCALGFALIYTQGMSHRGRDVLTGALSLAKAFDDFDYQQRVTCALWLFSARSMELEDALAFAREYEQVVKGRDIQARATAAWLVGIPQTYQAEHHEAGERLEWAARHFPFDNRRQDMLRLGADVRTSSLAHNTVNLISRGQLDAAVRTAEDSIREARETRQPFVLCVALAWAAAFVSLSLEELHRAKEYGEELLDHAFQHGLRPFHAVGLCVKGSLAYRSGNPRDGIDALRSGVGEMREASYLLFYPFFLCELASALQVAGRFNEGLQEIGNALHFSEEKGYRWMVPEILRKKGEILAAQNLSDAFLVKNLFQQAMQRASAQGGIYWQIAAATSLVEFLESNGGGGSARNILLPIYEQFTEGFSSAKLSRAKMLIDGLG</sequence>
<dbReference type="PANTHER" id="PTHR47691">
    <property type="entry name" value="REGULATOR-RELATED"/>
    <property type="match status" value="1"/>
</dbReference>
<dbReference type="InterPro" id="IPR027417">
    <property type="entry name" value="P-loop_NTPase"/>
</dbReference>
<dbReference type="PROSITE" id="PS51755">
    <property type="entry name" value="OMPR_PHOB"/>
    <property type="match status" value="1"/>
</dbReference>
<evidence type="ECO:0000259" key="3">
    <source>
        <dbReference type="PROSITE" id="PS51755"/>
    </source>
</evidence>
<feature type="DNA-binding region" description="OmpR/PhoB-type" evidence="2">
    <location>
        <begin position="6"/>
        <end position="101"/>
    </location>
</feature>
<dbReference type="SUPFAM" id="SSF46894">
    <property type="entry name" value="C-terminal effector domain of the bipartite response regulators"/>
    <property type="match status" value="1"/>
</dbReference>
<dbReference type="EMBL" id="CP030760">
    <property type="protein sequence ID" value="AXA37794.1"/>
    <property type="molecule type" value="Genomic_DNA"/>
</dbReference>
<dbReference type="GO" id="GO:0000160">
    <property type="term" value="P:phosphorelay signal transduction system"/>
    <property type="evidence" value="ECO:0007669"/>
    <property type="project" value="InterPro"/>
</dbReference>
<dbReference type="SMART" id="SM00862">
    <property type="entry name" value="Trans_reg_C"/>
    <property type="match status" value="1"/>
</dbReference>
<dbReference type="Gene3D" id="1.10.10.10">
    <property type="entry name" value="Winged helix-like DNA-binding domain superfamily/Winged helix DNA-binding domain"/>
    <property type="match status" value="1"/>
</dbReference>
<evidence type="ECO:0000313" key="4">
    <source>
        <dbReference type="EMBL" id="AXA37794.1"/>
    </source>
</evidence>
<dbReference type="Proteomes" id="UP000251166">
    <property type="component" value="Chromosome"/>
</dbReference>
<organism evidence="4 5">
    <name type="scientific">Rhizobium leguminosarum</name>
    <dbReference type="NCBI Taxonomy" id="384"/>
    <lineage>
        <taxon>Bacteria</taxon>
        <taxon>Pseudomonadati</taxon>
        <taxon>Pseudomonadota</taxon>
        <taxon>Alphaproteobacteria</taxon>
        <taxon>Hyphomicrobiales</taxon>
        <taxon>Rhizobiaceae</taxon>
        <taxon>Rhizobium/Agrobacterium group</taxon>
        <taxon>Rhizobium</taxon>
    </lineage>
</organism>
<evidence type="ECO:0000313" key="5">
    <source>
        <dbReference type="Proteomes" id="UP000251166"/>
    </source>
</evidence>
<reference evidence="4 5" key="1">
    <citation type="submission" date="2018-07" db="EMBL/GenBank/DDBJ databases">
        <title>Rhizobium leguminosarum strain:ATCC 14479 Genome sequencing and assembly.</title>
        <authorList>
            <person name="Chakraborty R."/>
        </authorList>
    </citation>
    <scope>NUCLEOTIDE SEQUENCE [LARGE SCALE GENOMIC DNA]</scope>
    <source>
        <strain evidence="4 5">ATCC 14479</strain>
    </source>
</reference>
<gene>
    <name evidence="4" type="ORF">DLJ82_0173</name>
</gene>
<dbReference type="RefSeq" id="WP_112902609.1">
    <property type="nucleotide sequence ID" value="NZ_CP030760.1"/>
</dbReference>
<dbReference type="InterPro" id="IPR001867">
    <property type="entry name" value="OmpR/PhoB-type_DNA-bd"/>
</dbReference>
<dbReference type="PRINTS" id="PR00364">
    <property type="entry name" value="DISEASERSIST"/>
</dbReference>
<dbReference type="GO" id="GO:0016887">
    <property type="term" value="F:ATP hydrolysis activity"/>
    <property type="evidence" value="ECO:0007669"/>
    <property type="project" value="InterPro"/>
</dbReference>
<dbReference type="InterPro" id="IPR003593">
    <property type="entry name" value="AAA+_ATPase"/>
</dbReference>
<keyword evidence="1 2" id="KW-0238">DNA-binding</keyword>
<dbReference type="InterPro" id="IPR011990">
    <property type="entry name" value="TPR-like_helical_dom_sf"/>
</dbReference>
<evidence type="ECO:0000256" key="2">
    <source>
        <dbReference type="PROSITE-ProRule" id="PRU01091"/>
    </source>
</evidence>
<dbReference type="InterPro" id="IPR058852">
    <property type="entry name" value="HTH_77"/>
</dbReference>
<proteinExistence type="predicted"/>
<dbReference type="SUPFAM" id="SSF48452">
    <property type="entry name" value="TPR-like"/>
    <property type="match status" value="1"/>
</dbReference>
<dbReference type="CDD" id="cd00383">
    <property type="entry name" value="trans_reg_C"/>
    <property type="match status" value="1"/>
</dbReference>
<evidence type="ECO:0000256" key="1">
    <source>
        <dbReference type="ARBA" id="ARBA00023125"/>
    </source>
</evidence>
<dbReference type="InterPro" id="IPR016032">
    <property type="entry name" value="Sig_transdc_resp-reg_C-effctor"/>
</dbReference>
<dbReference type="GO" id="GO:0003677">
    <property type="term" value="F:DNA binding"/>
    <property type="evidence" value="ECO:0007669"/>
    <property type="project" value="UniProtKB-UniRule"/>
</dbReference>
<dbReference type="GO" id="GO:0006355">
    <property type="term" value="P:regulation of DNA-templated transcription"/>
    <property type="evidence" value="ECO:0007669"/>
    <property type="project" value="InterPro"/>
</dbReference>
<dbReference type="Pfam" id="PF00486">
    <property type="entry name" value="Trans_reg_C"/>
    <property type="match status" value="1"/>
</dbReference>
<protein>
    <submittedName>
        <fullName evidence="4">Transcriptional regulatory protein, C terminal family protein</fullName>
    </submittedName>
</protein>
<dbReference type="InterPro" id="IPR049945">
    <property type="entry name" value="AAA_22"/>
</dbReference>
<dbReference type="PANTHER" id="PTHR47691:SF3">
    <property type="entry name" value="HTH-TYPE TRANSCRIPTIONAL REGULATOR RV0890C-RELATED"/>
    <property type="match status" value="1"/>
</dbReference>
<dbReference type="Pfam" id="PF25872">
    <property type="entry name" value="HTH_77"/>
    <property type="match status" value="1"/>
</dbReference>
<dbReference type="Gene3D" id="3.40.50.300">
    <property type="entry name" value="P-loop containing nucleotide triphosphate hydrolases"/>
    <property type="match status" value="1"/>
</dbReference>
<dbReference type="Pfam" id="PF13401">
    <property type="entry name" value="AAA_22"/>
    <property type="match status" value="1"/>
</dbReference>
<accession>A0A2Z4Y959</accession>
<feature type="domain" description="OmpR/PhoB-type" evidence="3">
    <location>
        <begin position="6"/>
        <end position="101"/>
    </location>
</feature>